<accession>A0ABQ8W9Q1</accession>
<protein>
    <submittedName>
        <fullName evidence="1">Uncharacterized protein</fullName>
    </submittedName>
</protein>
<gene>
    <name evidence="1" type="ORF">N7505_009662</name>
</gene>
<sequence>MVPRDNLDTTLQKRTDAIPSKRHVEHEEAHKGVFQFPFIQFSNLGFDRLPLVGGPTRKYERPTLHRRPIKSQSHLELELIKCNFRSLNILMGIRMALNESSFVNCLTEIAPVTAHSTVRIPLGFGAQDFEESPVRKCDKGSILPITTRGRGGGNNLQQLPPTIVTDGADGVPGLIKRSLLSRLFQAD</sequence>
<evidence type="ECO:0000313" key="2">
    <source>
        <dbReference type="Proteomes" id="UP001220256"/>
    </source>
</evidence>
<organism evidence="1 2">
    <name type="scientific">Penicillium chrysogenum</name>
    <name type="common">Penicillium notatum</name>
    <dbReference type="NCBI Taxonomy" id="5076"/>
    <lineage>
        <taxon>Eukaryota</taxon>
        <taxon>Fungi</taxon>
        <taxon>Dikarya</taxon>
        <taxon>Ascomycota</taxon>
        <taxon>Pezizomycotina</taxon>
        <taxon>Eurotiomycetes</taxon>
        <taxon>Eurotiomycetidae</taxon>
        <taxon>Eurotiales</taxon>
        <taxon>Aspergillaceae</taxon>
        <taxon>Penicillium</taxon>
        <taxon>Penicillium chrysogenum species complex</taxon>
    </lineage>
</organism>
<comment type="caution">
    <text evidence="1">The sequence shown here is derived from an EMBL/GenBank/DDBJ whole genome shotgun (WGS) entry which is preliminary data.</text>
</comment>
<dbReference type="Proteomes" id="UP001220256">
    <property type="component" value="Unassembled WGS sequence"/>
</dbReference>
<evidence type="ECO:0000313" key="1">
    <source>
        <dbReference type="EMBL" id="KAJ5260281.1"/>
    </source>
</evidence>
<keyword evidence="2" id="KW-1185">Reference proteome</keyword>
<reference evidence="1 2" key="1">
    <citation type="journal article" date="2023" name="IMA Fungus">
        <title>Comparative genomic study of the Penicillium genus elucidates a diverse pangenome and 15 lateral gene transfer events.</title>
        <authorList>
            <person name="Petersen C."/>
            <person name="Sorensen T."/>
            <person name="Nielsen M.R."/>
            <person name="Sondergaard T.E."/>
            <person name="Sorensen J.L."/>
            <person name="Fitzpatrick D.A."/>
            <person name="Frisvad J.C."/>
            <person name="Nielsen K.L."/>
        </authorList>
    </citation>
    <scope>NUCLEOTIDE SEQUENCE [LARGE SCALE GENOMIC DNA]</scope>
    <source>
        <strain evidence="1 2">IBT 3361</strain>
    </source>
</reference>
<name>A0ABQ8W9Q1_PENCH</name>
<proteinExistence type="predicted"/>
<dbReference type="EMBL" id="JAPVEB010000008">
    <property type="protein sequence ID" value="KAJ5260281.1"/>
    <property type="molecule type" value="Genomic_DNA"/>
</dbReference>